<comment type="caution">
    <text evidence="2">The sequence shown here is derived from an EMBL/GenBank/DDBJ whole genome shotgun (WGS) entry which is preliminary data.</text>
</comment>
<protein>
    <recommendedName>
        <fullName evidence="1">DUF6892 domain-containing protein</fullName>
    </recommendedName>
</protein>
<dbReference type="Proteomes" id="UP000605427">
    <property type="component" value="Unassembled WGS sequence"/>
</dbReference>
<sequence>MTKLQALLRANPDEEPSELSHRLLNRLQGFTPEPEGRAIIEASFEWVDDFELEEENQKRVDERINEAWSMFVLLTVEERAWFYDTMLNILEKEPFTEAISARKTAKLTELFALRKASLESSYALRDELRSSHTRVLGLLREWIEKGTGADQRDPVFHGLSRAAAALFEIYFNHPHYMDDDDLRSEASILLPELIRTFYPACNHVHVYMLGYHPGYAEEIAQLINFYLELDQSSDSKGKAYFSLASSFMGEGAAVLERGIRPVLDALARYMPAWSDEQFDEFIDTFIYYPLLRQPLLQIARSNDRRLVLDLTVTQHRKTALAAKAAETLRQANAIIAQIEADSMPSTKNGVKGISFADFNFKLAVIEELMYKQNVLTPRFDVGVFVQEYALREISIAEEGDRPIPEVREYFERLVLTEEDLSKVTKLVIGSGQQVQLQIIPFWNGEDGCFDVHTLEDLQHLPNLRVLQTIRLLKADSAPAVERGIILVQD</sequence>
<reference evidence="3" key="1">
    <citation type="journal article" date="2019" name="Int. J. Syst. Evol. Microbiol.">
        <title>The Global Catalogue of Microorganisms (GCM) 10K type strain sequencing project: providing services to taxonomists for standard genome sequencing and annotation.</title>
        <authorList>
            <consortium name="The Broad Institute Genomics Platform"/>
            <consortium name="The Broad Institute Genome Sequencing Center for Infectious Disease"/>
            <person name="Wu L."/>
            <person name="Ma J."/>
        </authorList>
    </citation>
    <scope>NUCLEOTIDE SEQUENCE [LARGE SCALE GENOMIC DNA]</scope>
    <source>
        <strain evidence="3">CCM 8702</strain>
    </source>
</reference>
<accession>A0ABQ1ZNU1</accession>
<evidence type="ECO:0000313" key="2">
    <source>
        <dbReference type="EMBL" id="GGH70077.1"/>
    </source>
</evidence>
<evidence type="ECO:0000259" key="1">
    <source>
        <dbReference type="Pfam" id="PF21832"/>
    </source>
</evidence>
<gene>
    <name evidence="2" type="ORF">GCM10007362_05810</name>
</gene>
<dbReference type="EMBL" id="BMDD01000001">
    <property type="protein sequence ID" value="GGH70077.1"/>
    <property type="molecule type" value="Genomic_DNA"/>
</dbReference>
<dbReference type="RefSeq" id="WP_172238810.1">
    <property type="nucleotide sequence ID" value="NZ_BMDD01000001.1"/>
</dbReference>
<proteinExistence type="predicted"/>
<organism evidence="2 3">
    <name type="scientific">Saccharibacillus endophyticus</name>
    <dbReference type="NCBI Taxonomy" id="2060666"/>
    <lineage>
        <taxon>Bacteria</taxon>
        <taxon>Bacillati</taxon>
        <taxon>Bacillota</taxon>
        <taxon>Bacilli</taxon>
        <taxon>Bacillales</taxon>
        <taxon>Paenibacillaceae</taxon>
        <taxon>Saccharibacillus</taxon>
    </lineage>
</organism>
<keyword evidence="3" id="KW-1185">Reference proteome</keyword>
<dbReference type="Pfam" id="PF21832">
    <property type="entry name" value="DUF6892"/>
    <property type="match status" value="1"/>
</dbReference>
<feature type="domain" description="DUF6892" evidence="1">
    <location>
        <begin position="353"/>
        <end position="480"/>
    </location>
</feature>
<dbReference type="InterPro" id="IPR054187">
    <property type="entry name" value="DUF6892"/>
</dbReference>
<evidence type="ECO:0000313" key="3">
    <source>
        <dbReference type="Proteomes" id="UP000605427"/>
    </source>
</evidence>
<name>A0ABQ1ZNU1_9BACL</name>